<reference evidence="3" key="1">
    <citation type="journal article" date="2020" name="MBio">
        <title>Horizontal gene transfer to a defensive symbiont with a reduced genome amongst a multipartite beetle microbiome.</title>
        <authorList>
            <person name="Waterworth S.C."/>
            <person name="Florez L.V."/>
            <person name="Rees E.R."/>
            <person name="Hertweck C."/>
            <person name="Kaltenpoth M."/>
            <person name="Kwan J.C."/>
        </authorList>
    </citation>
    <scope>NUCLEOTIDE SEQUENCE [LARGE SCALE GENOMIC DNA]</scope>
</reference>
<dbReference type="Pfam" id="PF01963">
    <property type="entry name" value="TraB_PrgY_gumN"/>
    <property type="match status" value="1"/>
</dbReference>
<dbReference type="AlphaFoldDB" id="A0A7V8FN28"/>
<evidence type="ECO:0000256" key="1">
    <source>
        <dbReference type="SAM" id="SignalP"/>
    </source>
</evidence>
<dbReference type="InterPro" id="IPR002816">
    <property type="entry name" value="TraB/PrgY/GumN_fam"/>
</dbReference>
<protein>
    <recommendedName>
        <fullName evidence="4">TraB family protein</fullName>
    </recommendedName>
</protein>
<evidence type="ECO:0000313" key="2">
    <source>
        <dbReference type="EMBL" id="KAF1020597.1"/>
    </source>
</evidence>
<comment type="caution">
    <text evidence="2">The sequence shown here is derived from an EMBL/GenBank/DDBJ whole genome shotgun (WGS) entry which is preliminary data.</text>
</comment>
<gene>
    <name evidence="2" type="ORF">GAK30_02420</name>
</gene>
<dbReference type="PANTHER" id="PTHR40590">
    <property type="entry name" value="CYTOPLASMIC PROTEIN-RELATED"/>
    <property type="match status" value="1"/>
</dbReference>
<accession>A0A7V8FN28</accession>
<evidence type="ECO:0008006" key="4">
    <source>
        <dbReference type="Google" id="ProtNLM"/>
    </source>
</evidence>
<dbReference type="InterPro" id="IPR047111">
    <property type="entry name" value="YbaP-like"/>
</dbReference>
<keyword evidence="1" id="KW-0732">Signal</keyword>
<name>A0A7V8FN28_9BURK</name>
<feature type="signal peptide" evidence="1">
    <location>
        <begin position="1"/>
        <end position="27"/>
    </location>
</feature>
<feature type="chain" id="PRO_5030918784" description="TraB family protein" evidence="1">
    <location>
        <begin position="28"/>
        <end position="340"/>
    </location>
</feature>
<sequence>MRRQVRRAVAAAVAAWACAAGLSGVWAAPQSSVVESVQTCPPPPVVPSADALQAQRRDAPDRGFLWRISRDGRSSWLYGTLHVGRAEWLVQGPQVRQALRASDVIALELDLRDPATRQVLSQASAATARGPGLTPARQAALAREMAQACLPVQALSVLPPAMQAATLLAGAGRADGYYPDFGVDLVLAGLPKPLVGLERAEDQVAALSGRNPAETDAMIDQQLKSLASGQARGDVSRLASIWNTGDLDGLQRYLRQHDASSSPAERAWTRRLLDDRNPSLARSIERLHAGGQRVFAAVGAAHMAGPHGVPALLAARGFTVERIVFAAPARAALNPGSPSP</sequence>
<proteinExistence type="predicted"/>
<dbReference type="CDD" id="cd14789">
    <property type="entry name" value="Tiki"/>
    <property type="match status" value="1"/>
</dbReference>
<dbReference type="Proteomes" id="UP000461670">
    <property type="component" value="Unassembled WGS sequence"/>
</dbReference>
<dbReference type="EMBL" id="WNDQ01000033">
    <property type="protein sequence ID" value="KAF1020597.1"/>
    <property type="molecule type" value="Genomic_DNA"/>
</dbReference>
<organism evidence="2 3">
    <name type="scientific">Paracidovorax wautersii</name>
    <dbReference type="NCBI Taxonomy" id="1177982"/>
    <lineage>
        <taxon>Bacteria</taxon>
        <taxon>Pseudomonadati</taxon>
        <taxon>Pseudomonadota</taxon>
        <taxon>Betaproteobacteria</taxon>
        <taxon>Burkholderiales</taxon>
        <taxon>Comamonadaceae</taxon>
        <taxon>Paracidovorax</taxon>
    </lineage>
</organism>
<evidence type="ECO:0000313" key="3">
    <source>
        <dbReference type="Proteomes" id="UP000461670"/>
    </source>
</evidence>
<dbReference type="PANTHER" id="PTHR40590:SF1">
    <property type="entry name" value="CYTOPLASMIC PROTEIN"/>
    <property type="match status" value="1"/>
</dbReference>